<keyword evidence="7 8" id="KW-0472">Membrane</keyword>
<protein>
    <recommendedName>
        <fullName evidence="8">Bcr/CflA family efflux transporter</fullName>
    </recommendedName>
</protein>
<feature type="transmembrane region" description="Helical" evidence="8">
    <location>
        <begin position="159"/>
        <end position="178"/>
    </location>
</feature>
<evidence type="ECO:0000256" key="7">
    <source>
        <dbReference type="ARBA" id="ARBA00023136"/>
    </source>
</evidence>
<feature type="transmembrane region" description="Helical" evidence="8">
    <location>
        <begin position="338"/>
        <end position="355"/>
    </location>
</feature>
<evidence type="ECO:0000313" key="11">
    <source>
        <dbReference type="Proteomes" id="UP000018211"/>
    </source>
</evidence>
<accession>A0AAV2VKH8</accession>
<dbReference type="EMBL" id="CAOF01000048">
    <property type="protein sequence ID" value="CCO45191.1"/>
    <property type="molecule type" value="Genomic_DNA"/>
</dbReference>
<feature type="domain" description="Major facilitator superfamily (MFS) profile" evidence="9">
    <location>
        <begin position="7"/>
        <end position="383"/>
    </location>
</feature>
<dbReference type="SUPFAM" id="SSF103473">
    <property type="entry name" value="MFS general substrate transporter"/>
    <property type="match status" value="1"/>
</dbReference>
<evidence type="ECO:0000256" key="2">
    <source>
        <dbReference type="ARBA" id="ARBA00006236"/>
    </source>
</evidence>
<evidence type="ECO:0000259" key="9">
    <source>
        <dbReference type="PROSITE" id="PS50850"/>
    </source>
</evidence>
<name>A0AAV2VKH8_9VIBR</name>
<feature type="transmembrane region" description="Helical" evidence="8">
    <location>
        <begin position="132"/>
        <end position="153"/>
    </location>
</feature>
<comment type="subcellular location">
    <subcellularLocation>
        <location evidence="8">Cell inner membrane</location>
        <topology evidence="8">Multi-pass membrane protein</topology>
    </subcellularLocation>
    <subcellularLocation>
        <location evidence="1">Cell membrane</location>
        <topology evidence="1">Multi-pass membrane protein</topology>
    </subcellularLocation>
</comment>
<dbReference type="InterPro" id="IPR036259">
    <property type="entry name" value="MFS_trans_sf"/>
</dbReference>
<feature type="transmembrane region" description="Helical" evidence="8">
    <location>
        <begin position="76"/>
        <end position="96"/>
    </location>
</feature>
<dbReference type="CDD" id="cd17320">
    <property type="entry name" value="MFS_MdfA_MDR_like"/>
    <property type="match status" value="1"/>
</dbReference>
<evidence type="ECO:0000256" key="6">
    <source>
        <dbReference type="ARBA" id="ARBA00022989"/>
    </source>
</evidence>
<keyword evidence="4" id="KW-1003">Cell membrane</keyword>
<keyword evidence="5 8" id="KW-0812">Transmembrane</keyword>
<feature type="transmembrane region" description="Helical" evidence="8">
    <location>
        <begin position="240"/>
        <end position="257"/>
    </location>
</feature>
<dbReference type="Gene3D" id="1.20.1720.10">
    <property type="entry name" value="Multidrug resistance protein D"/>
    <property type="match status" value="1"/>
</dbReference>
<dbReference type="InterPro" id="IPR020846">
    <property type="entry name" value="MFS_dom"/>
</dbReference>
<evidence type="ECO:0000313" key="10">
    <source>
        <dbReference type="EMBL" id="CCO45191.1"/>
    </source>
</evidence>
<keyword evidence="6 8" id="KW-1133">Transmembrane helix</keyword>
<feature type="transmembrane region" description="Helical" evidence="8">
    <location>
        <begin position="102"/>
        <end position="120"/>
    </location>
</feature>
<dbReference type="NCBIfam" id="TIGR00710">
    <property type="entry name" value="efflux_Bcr_CflA"/>
    <property type="match status" value="1"/>
</dbReference>
<dbReference type="PANTHER" id="PTHR43124">
    <property type="entry name" value="PURINE EFFLUX PUMP PBUE"/>
    <property type="match status" value="1"/>
</dbReference>
<dbReference type="GO" id="GO:1990961">
    <property type="term" value="P:xenobiotic detoxification by transmembrane export across the plasma membrane"/>
    <property type="evidence" value="ECO:0007669"/>
    <property type="project" value="InterPro"/>
</dbReference>
<comment type="similarity">
    <text evidence="2 8">Belongs to the major facilitator superfamily. Bcr/CmlA family.</text>
</comment>
<evidence type="ECO:0000256" key="4">
    <source>
        <dbReference type="ARBA" id="ARBA00022475"/>
    </source>
</evidence>
<evidence type="ECO:0000256" key="3">
    <source>
        <dbReference type="ARBA" id="ARBA00022448"/>
    </source>
</evidence>
<proteinExistence type="inferred from homology"/>
<reference evidence="10 11" key="1">
    <citation type="journal article" date="2013" name="ISME J.">
        <title>Comparative genomics of pathogenic lineages of Vibrio nigripulchritudo identifies virulence-associated traits.</title>
        <authorList>
            <person name="Goudenege D."/>
            <person name="Labreuche Y."/>
            <person name="Krin E."/>
            <person name="Ansquer D."/>
            <person name="Mangenot S."/>
            <person name="Calteau A."/>
            <person name="Medigue C."/>
            <person name="Mazel D."/>
            <person name="Polz M.F."/>
            <person name="Le Roux F."/>
        </authorList>
    </citation>
    <scope>NUCLEOTIDE SEQUENCE [LARGE SCALE GENOMIC DNA]</scope>
    <source>
        <strain evidence="10 11">SOn1</strain>
    </source>
</reference>
<dbReference type="InterPro" id="IPR004812">
    <property type="entry name" value="Efflux_drug-R_Bcr/CmlA"/>
</dbReference>
<dbReference type="PANTHER" id="PTHR43124:SF3">
    <property type="entry name" value="CHLORAMPHENICOL EFFLUX PUMP RV0191"/>
    <property type="match status" value="1"/>
</dbReference>
<feature type="transmembrane region" description="Helical" evidence="8">
    <location>
        <begin position="269"/>
        <end position="289"/>
    </location>
</feature>
<dbReference type="Pfam" id="PF07690">
    <property type="entry name" value="MFS_1"/>
    <property type="match status" value="1"/>
</dbReference>
<evidence type="ECO:0000256" key="1">
    <source>
        <dbReference type="ARBA" id="ARBA00004651"/>
    </source>
</evidence>
<dbReference type="GO" id="GO:0005886">
    <property type="term" value="C:plasma membrane"/>
    <property type="evidence" value="ECO:0007669"/>
    <property type="project" value="UniProtKB-SubCell"/>
</dbReference>
<dbReference type="NCBIfam" id="NF008270">
    <property type="entry name" value="PRK11043.1"/>
    <property type="match status" value="1"/>
</dbReference>
<comment type="caution">
    <text evidence="8">Lacks conserved residue(s) required for the propagation of feature annotation.</text>
</comment>
<dbReference type="InterPro" id="IPR050189">
    <property type="entry name" value="MFS_Efflux_Transporters"/>
</dbReference>
<keyword evidence="8" id="KW-0997">Cell inner membrane</keyword>
<evidence type="ECO:0000256" key="8">
    <source>
        <dbReference type="RuleBase" id="RU365088"/>
    </source>
</evidence>
<dbReference type="FunFam" id="1.20.1720.10:FF:000005">
    <property type="entry name" value="Bcr/CflA family efflux transporter"/>
    <property type="match status" value="1"/>
</dbReference>
<dbReference type="GO" id="GO:0042910">
    <property type="term" value="F:xenobiotic transmembrane transporter activity"/>
    <property type="evidence" value="ECO:0007669"/>
    <property type="project" value="InterPro"/>
</dbReference>
<keyword evidence="3 8" id="KW-0813">Transport</keyword>
<feature type="transmembrane region" description="Helical" evidence="8">
    <location>
        <begin position="45"/>
        <end position="64"/>
    </location>
</feature>
<sequence length="402" mass="43359">MKATKFQLFYLALLSMSGFIATDMYLPAFKAMEHDFATGPESIAMSLSVFLAGLAAGQFLWGLASDKYGHKRTLTLGLVLFGLSSLALAACTSIWQLQLLRFIQALGVCAPAVIWQAMVIKQYEEKVSQQIFATIMPLVALSPALAPQLGVALLNLSGWRSIFVALTVLSAILVLITLKQVDSHTEKKTTSMGKDIKSLMGSRIYLGNVMMFAMASAAFFAYLTGMPEIMAKLGYDAKDIGFSFIPQTIAFMVGGYLGKRCVAKYGDELVLKQLLALFSVSALLVFMATQWTLTTIYPLLVPFCFIAIANGALYPIVVNRALSSAKQSPATAAGLQNSLQICVSGIASAVVAAYASMALTITGFAILVCLIGLWTGYFVSHKKAARHFTLPDNSRVVAQEEK</sequence>
<dbReference type="InterPro" id="IPR011701">
    <property type="entry name" value="MFS"/>
</dbReference>
<feature type="transmembrane region" description="Helical" evidence="8">
    <location>
        <begin position="204"/>
        <end position="225"/>
    </location>
</feature>
<gene>
    <name evidence="10" type="ORF">VIBNISOn1_1410003</name>
</gene>
<dbReference type="PROSITE" id="PS50850">
    <property type="entry name" value="MFS"/>
    <property type="match status" value="1"/>
</dbReference>
<organism evidence="10 11">
    <name type="scientific">Vibrio nigripulchritudo SOn1</name>
    <dbReference type="NCBI Taxonomy" id="1238450"/>
    <lineage>
        <taxon>Bacteria</taxon>
        <taxon>Pseudomonadati</taxon>
        <taxon>Pseudomonadota</taxon>
        <taxon>Gammaproteobacteria</taxon>
        <taxon>Vibrionales</taxon>
        <taxon>Vibrionaceae</taxon>
        <taxon>Vibrio</taxon>
    </lineage>
</organism>
<evidence type="ECO:0000256" key="5">
    <source>
        <dbReference type="ARBA" id="ARBA00022692"/>
    </source>
</evidence>
<dbReference type="Proteomes" id="UP000018211">
    <property type="component" value="Unassembled WGS sequence"/>
</dbReference>
<comment type="caution">
    <text evidence="10">The sequence shown here is derived from an EMBL/GenBank/DDBJ whole genome shotgun (WGS) entry which is preliminary data.</text>
</comment>
<feature type="transmembrane region" description="Helical" evidence="8">
    <location>
        <begin position="295"/>
        <end position="317"/>
    </location>
</feature>
<dbReference type="RefSeq" id="WP_022610782.1">
    <property type="nucleotide sequence ID" value="NZ_LK391965.1"/>
</dbReference>
<dbReference type="AlphaFoldDB" id="A0AAV2VKH8"/>
<feature type="transmembrane region" description="Helical" evidence="8">
    <location>
        <begin position="361"/>
        <end position="379"/>
    </location>
</feature>